<dbReference type="InterPro" id="IPR000408">
    <property type="entry name" value="Reg_chr_condens"/>
</dbReference>
<evidence type="ECO:0000256" key="2">
    <source>
        <dbReference type="SAM" id="MobiDB-lite"/>
    </source>
</evidence>
<proteinExistence type="predicted"/>
<feature type="compositionally biased region" description="Low complexity" evidence="2">
    <location>
        <begin position="423"/>
        <end position="439"/>
    </location>
</feature>
<feature type="repeat" description="RCC1" evidence="1">
    <location>
        <begin position="171"/>
        <end position="226"/>
    </location>
</feature>
<dbReference type="GO" id="GO:0005737">
    <property type="term" value="C:cytoplasm"/>
    <property type="evidence" value="ECO:0007669"/>
    <property type="project" value="TreeGrafter"/>
</dbReference>
<gene>
    <name evidence="3" type="ORF">PPNO1_LOCUS7611</name>
</gene>
<dbReference type="Gene3D" id="2.130.10.30">
    <property type="entry name" value="Regulator of chromosome condensation 1/beta-lactamase-inhibitor protein II"/>
    <property type="match status" value="1"/>
</dbReference>
<feature type="compositionally biased region" description="Polar residues" evidence="2">
    <location>
        <begin position="410"/>
        <end position="421"/>
    </location>
</feature>
<dbReference type="PANTHER" id="PTHR45982">
    <property type="entry name" value="REGULATOR OF CHROMOSOME CONDENSATION"/>
    <property type="match status" value="1"/>
</dbReference>
<evidence type="ECO:0000313" key="3">
    <source>
        <dbReference type="EMBL" id="CAI4218015.1"/>
    </source>
</evidence>
<keyword evidence="4" id="KW-1185">Reference proteome</keyword>
<feature type="repeat" description="RCC1" evidence="1">
    <location>
        <begin position="227"/>
        <end position="281"/>
    </location>
</feature>
<evidence type="ECO:0000256" key="1">
    <source>
        <dbReference type="PROSITE-ProRule" id="PRU00235"/>
    </source>
</evidence>
<dbReference type="Pfam" id="PF13540">
    <property type="entry name" value="RCC1_2"/>
    <property type="match status" value="2"/>
</dbReference>
<dbReference type="Pfam" id="PF00415">
    <property type="entry name" value="RCC1"/>
    <property type="match status" value="1"/>
</dbReference>
<feature type="region of interest" description="Disordered" evidence="2">
    <location>
        <begin position="402"/>
        <end position="442"/>
    </location>
</feature>
<dbReference type="PANTHER" id="PTHR45982:SF1">
    <property type="entry name" value="REGULATOR OF CHROMOSOME CONDENSATION"/>
    <property type="match status" value="1"/>
</dbReference>
<dbReference type="PRINTS" id="PR00633">
    <property type="entry name" value="RCCNDNSATION"/>
</dbReference>
<accession>A0A9P1HA19</accession>
<protein>
    <submittedName>
        <fullName evidence="3">Uncharacterized protein</fullName>
    </submittedName>
</protein>
<dbReference type="AlphaFoldDB" id="A0A9P1HA19"/>
<dbReference type="PROSITE" id="PS00626">
    <property type="entry name" value="RCC1_2"/>
    <property type="match status" value="2"/>
</dbReference>
<reference evidence="3" key="1">
    <citation type="submission" date="2022-11" db="EMBL/GenBank/DDBJ databases">
        <authorList>
            <person name="Scott C."/>
            <person name="Bruce N."/>
        </authorList>
    </citation>
    <scope>NUCLEOTIDE SEQUENCE</scope>
</reference>
<sequence>MISIQVIRKKVKMTQMAIATVLVQTLSLPGSPRFGTIYLRILCGCTLSAPEITANSDMDILAGRKGPRLMRFCDEENSPVSIVQVACGPKHALALTNSGTVFSWGNNENFELGRITSSSGASSNPGPSEDDGVEAKCWLPAKVDDALIHPRVKFSKVAAGGSYSLALTQTGQIYAWGTFINEAEKMFYVYKDLCRILQDKPILLREFEGIIDIACGEKHAVAIDNQCQIWTWGWGTNHRLGRPLACVTDLVDTFIPAIVRSACLARSVAAGYGHTLVLDKDGHLWAVSGGRHHSALVSVQGAHFAMGFRKNGRLGVPSQATGSSLPTSSCRKVCMSSGVGASYQLGSRSVEDRDTPQDVILEDGELGPSDSQDARGEDAFCWAGGGETYSVIAATEKPARILPPEKPQVTAASASEATDTLWSLPPSSSNYSQDSSPTPNLRQPEFIHRTRLRDSSLCSLFSCFGLWRRDQRLED</sequence>
<feature type="repeat" description="RCC1" evidence="1">
    <location>
        <begin position="99"/>
        <end position="170"/>
    </location>
</feature>
<dbReference type="OrthoDB" id="5370059at2759"/>
<dbReference type="EMBL" id="CALLCH030000017">
    <property type="protein sequence ID" value="CAI4218015.1"/>
    <property type="molecule type" value="Genomic_DNA"/>
</dbReference>
<comment type="caution">
    <text evidence="3">The sequence shown here is derived from an EMBL/GenBank/DDBJ whole genome shotgun (WGS) entry which is preliminary data.</text>
</comment>
<dbReference type="InterPro" id="IPR009091">
    <property type="entry name" value="RCC1/BLIP-II"/>
</dbReference>
<dbReference type="PROSITE" id="PS50012">
    <property type="entry name" value="RCC1_3"/>
    <property type="match status" value="3"/>
</dbReference>
<dbReference type="InterPro" id="IPR051553">
    <property type="entry name" value="Ran_GTPase-activating"/>
</dbReference>
<dbReference type="SUPFAM" id="SSF50985">
    <property type="entry name" value="RCC1/BLIP-II"/>
    <property type="match status" value="1"/>
</dbReference>
<evidence type="ECO:0000313" key="4">
    <source>
        <dbReference type="Proteomes" id="UP000838763"/>
    </source>
</evidence>
<name>A0A9P1HA19_9PEZI</name>
<dbReference type="GO" id="GO:0005085">
    <property type="term" value="F:guanyl-nucleotide exchange factor activity"/>
    <property type="evidence" value="ECO:0007669"/>
    <property type="project" value="TreeGrafter"/>
</dbReference>
<organism evidence="3 4">
    <name type="scientific">Parascedosporium putredinis</name>
    <dbReference type="NCBI Taxonomy" id="1442378"/>
    <lineage>
        <taxon>Eukaryota</taxon>
        <taxon>Fungi</taxon>
        <taxon>Dikarya</taxon>
        <taxon>Ascomycota</taxon>
        <taxon>Pezizomycotina</taxon>
        <taxon>Sordariomycetes</taxon>
        <taxon>Hypocreomycetidae</taxon>
        <taxon>Microascales</taxon>
        <taxon>Microascaceae</taxon>
        <taxon>Parascedosporium</taxon>
    </lineage>
</organism>
<dbReference type="Proteomes" id="UP000838763">
    <property type="component" value="Unassembled WGS sequence"/>
</dbReference>